<reference evidence="3 4" key="1">
    <citation type="submission" date="2018-04" db="EMBL/GenBank/DDBJ databases">
        <title>Genomic Encyclopedia of Archaeal and Bacterial Type Strains, Phase II (KMG-II): from individual species to whole genera.</title>
        <authorList>
            <person name="Goeker M."/>
        </authorList>
    </citation>
    <scope>NUCLEOTIDE SEQUENCE [LARGE SCALE GENOMIC DNA]</scope>
    <source>
        <strain evidence="3 4">DSM 45787</strain>
    </source>
</reference>
<dbReference type="OrthoDB" id="9810906at2"/>
<dbReference type="AlphaFoldDB" id="A0A2T6BTK0"/>
<comment type="caution">
    <text evidence="3">The sequence shown here is derived from an EMBL/GenBank/DDBJ whole genome shotgun (WGS) entry which is preliminary data.</text>
</comment>
<dbReference type="SMART" id="SM00854">
    <property type="entry name" value="PGA_cap"/>
    <property type="match status" value="1"/>
</dbReference>
<sequence>MKKLHFKQRMLRWTKKQKKKAPLHTAVAFFLTLGVLVSVPFLSGEDEVSAGTGGTGNPKEVLSMTMVGDMMMGRHVGKVVQRSGYDSLFDGVRSHLRSSDLVTGNFNQPLLLQDPEQYPKLQDKILLHTGPGAAKALKKAGFTSVNLANTHMMDYGGPGMADTQKALRDADLPGVGAGRDRYDAERIVYQDVNGIRVATLGMTDVVEKGTSVRQNRPGVRSANLKSVLPLVRSAEKNADLVVVHIHWGVEYDSNVHPRQRAIGRALADAGADIVVGHHPHVLEPVEFYKGAMILYSTGNFISDQGWSRTKESALFQYRLFKDGRAWLEIHPLLIREGRPRLLDGGWGAYRRERVYLQVTDQPLFSEAFKRMWKRKGNRLVHEMDHSRILKARAGKEGGNR</sequence>
<accession>A0A2T6BTK0</accession>
<dbReference type="InterPro" id="IPR019079">
    <property type="entry name" value="Capsule_synth_CapA"/>
</dbReference>
<dbReference type="PANTHER" id="PTHR33393">
    <property type="entry name" value="POLYGLUTAMINE SYNTHESIS ACCESSORY PROTEIN RV0574C-RELATED"/>
    <property type="match status" value="1"/>
</dbReference>
<dbReference type="InterPro" id="IPR052169">
    <property type="entry name" value="CW_Biosynth-Accessory"/>
</dbReference>
<name>A0A2T6BTK0_9BACL</name>
<gene>
    <name evidence="3" type="ORF">C8P63_112106</name>
</gene>
<protein>
    <submittedName>
        <fullName evidence="3">Poly-gamma-glutamate synthesis protein (Capsule biosynthesis protein)</fullName>
    </submittedName>
</protein>
<dbReference type="PANTHER" id="PTHR33393:SF13">
    <property type="entry name" value="PGA BIOSYNTHESIS PROTEIN CAPA"/>
    <property type="match status" value="1"/>
</dbReference>
<evidence type="ECO:0000313" key="3">
    <source>
        <dbReference type="EMBL" id="PTX59410.1"/>
    </source>
</evidence>
<organism evidence="3 4">
    <name type="scientific">Melghirimyces profundicolus</name>
    <dbReference type="NCBI Taxonomy" id="1242148"/>
    <lineage>
        <taxon>Bacteria</taxon>
        <taxon>Bacillati</taxon>
        <taxon>Bacillota</taxon>
        <taxon>Bacilli</taxon>
        <taxon>Bacillales</taxon>
        <taxon>Thermoactinomycetaceae</taxon>
        <taxon>Melghirimyces</taxon>
    </lineage>
</organism>
<dbReference type="CDD" id="cd07381">
    <property type="entry name" value="MPP_CapA"/>
    <property type="match status" value="1"/>
</dbReference>
<evidence type="ECO:0000259" key="2">
    <source>
        <dbReference type="SMART" id="SM00854"/>
    </source>
</evidence>
<feature type="domain" description="Capsule synthesis protein CapA" evidence="2">
    <location>
        <begin position="63"/>
        <end position="304"/>
    </location>
</feature>
<dbReference type="Proteomes" id="UP000244240">
    <property type="component" value="Unassembled WGS sequence"/>
</dbReference>
<evidence type="ECO:0000256" key="1">
    <source>
        <dbReference type="ARBA" id="ARBA00005662"/>
    </source>
</evidence>
<dbReference type="SUPFAM" id="SSF56300">
    <property type="entry name" value="Metallo-dependent phosphatases"/>
    <property type="match status" value="1"/>
</dbReference>
<dbReference type="InterPro" id="IPR029052">
    <property type="entry name" value="Metallo-depent_PP-like"/>
</dbReference>
<dbReference type="RefSeq" id="WP_108023744.1">
    <property type="nucleotide sequence ID" value="NZ_QBKR01000012.1"/>
</dbReference>
<proteinExistence type="inferred from homology"/>
<dbReference type="Gene3D" id="3.60.21.10">
    <property type="match status" value="1"/>
</dbReference>
<dbReference type="EMBL" id="QBKR01000012">
    <property type="protein sequence ID" value="PTX59410.1"/>
    <property type="molecule type" value="Genomic_DNA"/>
</dbReference>
<dbReference type="Pfam" id="PF09587">
    <property type="entry name" value="PGA_cap"/>
    <property type="match status" value="1"/>
</dbReference>
<evidence type="ECO:0000313" key="4">
    <source>
        <dbReference type="Proteomes" id="UP000244240"/>
    </source>
</evidence>
<keyword evidence="4" id="KW-1185">Reference proteome</keyword>
<comment type="similarity">
    <text evidence="1">Belongs to the CapA family.</text>
</comment>